<evidence type="ECO:0000256" key="6">
    <source>
        <dbReference type="ARBA" id="ARBA00023136"/>
    </source>
</evidence>
<feature type="transmembrane region" description="Helical" evidence="7">
    <location>
        <begin position="146"/>
        <end position="168"/>
    </location>
</feature>
<dbReference type="InterPro" id="IPR003211">
    <property type="entry name" value="AmiSUreI_transpt"/>
</dbReference>
<evidence type="ECO:0000256" key="7">
    <source>
        <dbReference type="SAM" id="Phobius"/>
    </source>
</evidence>
<name>A0A382AD79_9ZZZZ</name>
<keyword evidence="5 7" id="KW-1133">Transmembrane helix</keyword>
<feature type="transmembrane region" description="Helical" evidence="7">
    <location>
        <begin position="111"/>
        <end position="134"/>
    </location>
</feature>
<feature type="transmembrane region" description="Helical" evidence="7">
    <location>
        <begin position="56"/>
        <end position="73"/>
    </location>
</feature>
<dbReference type="Pfam" id="PF02293">
    <property type="entry name" value="AmiS_UreI"/>
    <property type="match status" value="1"/>
</dbReference>
<keyword evidence="3" id="KW-1003">Cell membrane</keyword>
<evidence type="ECO:0000256" key="2">
    <source>
        <dbReference type="ARBA" id="ARBA00022448"/>
    </source>
</evidence>
<feature type="transmembrane region" description="Helical" evidence="7">
    <location>
        <begin position="85"/>
        <end position="105"/>
    </location>
</feature>
<accession>A0A382AD79</accession>
<evidence type="ECO:0000256" key="4">
    <source>
        <dbReference type="ARBA" id="ARBA00022692"/>
    </source>
</evidence>
<organism evidence="8">
    <name type="scientific">marine metagenome</name>
    <dbReference type="NCBI Taxonomy" id="408172"/>
    <lineage>
        <taxon>unclassified sequences</taxon>
        <taxon>metagenomes</taxon>
        <taxon>ecological metagenomes</taxon>
    </lineage>
</organism>
<keyword evidence="6 7" id="KW-0472">Membrane</keyword>
<keyword evidence="2" id="KW-0813">Transport</keyword>
<dbReference type="InterPro" id="IPR038523">
    <property type="entry name" value="AmiSUreI_transpt_sf"/>
</dbReference>
<evidence type="ECO:0000313" key="8">
    <source>
        <dbReference type="EMBL" id="SVA98947.1"/>
    </source>
</evidence>
<comment type="subcellular location">
    <subcellularLocation>
        <location evidence="1">Cell membrane</location>
        <topology evidence="1">Multi-pass membrane protein</topology>
    </subcellularLocation>
</comment>
<dbReference type="EMBL" id="UINC01024728">
    <property type="protein sequence ID" value="SVA98947.1"/>
    <property type="molecule type" value="Genomic_DNA"/>
</dbReference>
<evidence type="ECO:0000256" key="3">
    <source>
        <dbReference type="ARBA" id="ARBA00022475"/>
    </source>
</evidence>
<gene>
    <name evidence="8" type="ORF">METZ01_LOCUS151801</name>
</gene>
<evidence type="ECO:0000256" key="5">
    <source>
        <dbReference type="ARBA" id="ARBA00022989"/>
    </source>
</evidence>
<protein>
    <recommendedName>
        <fullName evidence="9">Transporter</fullName>
    </recommendedName>
</protein>
<proteinExistence type="predicted"/>
<dbReference type="CDD" id="cd13747">
    <property type="entry name" value="UreI_AmiS_like_1"/>
    <property type="match status" value="1"/>
</dbReference>
<evidence type="ECO:0000256" key="1">
    <source>
        <dbReference type="ARBA" id="ARBA00004651"/>
    </source>
</evidence>
<dbReference type="Gene3D" id="1.25.40.600">
    <property type="match status" value="1"/>
</dbReference>
<reference evidence="8" key="1">
    <citation type="submission" date="2018-05" db="EMBL/GenBank/DDBJ databases">
        <authorList>
            <person name="Lanie J.A."/>
            <person name="Ng W.-L."/>
            <person name="Kazmierczak K.M."/>
            <person name="Andrzejewski T.M."/>
            <person name="Davidsen T.M."/>
            <person name="Wayne K.J."/>
            <person name="Tettelin H."/>
            <person name="Glass J.I."/>
            <person name="Rusch D."/>
            <person name="Podicherti R."/>
            <person name="Tsui H.-C.T."/>
            <person name="Winkler M.E."/>
        </authorList>
    </citation>
    <scope>NUCLEOTIDE SEQUENCE</scope>
</reference>
<feature type="transmembrane region" description="Helical" evidence="7">
    <location>
        <begin position="31"/>
        <end position="50"/>
    </location>
</feature>
<evidence type="ECO:0008006" key="9">
    <source>
        <dbReference type="Google" id="ProtNLM"/>
    </source>
</evidence>
<feature type="transmembrane region" description="Helical" evidence="7">
    <location>
        <begin position="6"/>
        <end position="24"/>
    </location>
</feature>
<keyword evidence="4 7" id="KW-0812">Transmembrane</keyword>
<sequence>MASVMLLYVGAVLFCNGLWLLGHIEDKEIKVIDTFVGGLGLVVVLLLLMQGTPADFKLGAQLLLFAFTYLWVAWNRVNGADGRGLGWFCLFVAVTAIPTGFIIHQGATTTWLVWLALDWYAWGILWFMFFLLLAMKKDNILRLTGWVTLLQGIFTAWLPGFLLLEGYIG</sequence>
<dbReference type="GO" id="GO:0005886">
    <property type="term" value="C:plasma membrane"/>
    <property type="evidence" value="ECO:0007669"/>
    <property type="project" value="UniProtKB-SubCell"/>
</dbReference>
<dbReference type="AlphaFoldDB" id="A0A382AD79"/>